<dbReference type="EMBL" id="QYBA01000006">
    <property type="protein sequence ID" value="TKY92514.1"/>
    <property type="molecule type" value="Genomic_DNA"/>
</dbReference>
<accession>A0AC61SE48</accession>
<protein>
    <submittedName>
        <fullName evidence="1">MBL fold metallo-hydrolase</fullName>
    </submittedName>
</protein>
<evidence type="ECO:0000313" key="1">
    <source>
        <dbReference type="EMBL" id="TKY92514.1"/>
    </source>
</evidence>
<gene>
    <name evidence="1" type="ORF">C5S46_00195</name>
</gene>
<organism evidence="1 2">
    <name type="scientific">Candidatus Methanomarinus sp</name>
    <dbReference type="NCBI Taxonomy" id="3386244"/>
    <lineage>
        <taxon>Archaea</taxon>
        <taxon>Methanobacteriati</taxon>
        <taxon>Methanobacteriota</taxon>
        <taxon>Stenosarchaea group</taxon>
        <taxon>Methanomicrobia</taxon>
        <taxon>Methanosarcinales</taxon>
        <taxon>ANME-2 cluster</taxon>
        <taxon>Candidatus Methanocomedenaceae</taxon>
        <taxon>Candidatus Methanomarinus</taxon>
    </lineage>
</organism>
<dbReference type="Proteomes" id="UP000315423">
    <property type="component" value="Unassembled WGS sequence"/>
</dbReference>
<proteinExistence type="predicted"/>
<comment type="caution">
    <text evidence="1">The sequence shown here is derived from an EMBL/GenBank/DDBJ whole genome shotgun (WGS) entry which is preliminary data.</text>
</comment>
<reference evidence="1" key="1">
    <citation type="submission" date="2018-09" db="EMBL/GenBank/DDBJ databases">
        <title>A genomic encyclopedia of anaerobic methanotrophic archaea.</title>
        <authorList>
            <person name="Skennerton C.T."/>
            <person name="Chadwick G.L."/>
            <person name="Laso-Perez R."/>
            <person name="Leu A.O."/>
            <person name="Speth D.R."/>
            <person name="Yu H."/>
            <person name="Morgan-Lang C."/>
            <person name="Hatzenpichler R."/>
            <person name="Goudeau D."/>
            <person name="Malmstrom R."/>
            <person name="Woyke T."/>
            <person name="Hallam S."/>
            <person name="Tyson G.W."/>
            <person name="Wegener G."/>
            <person name="Boetius A."/>
            <person name="Orphan V.J."/>
        </authorList>
    </citation>
    <scope>NUCLEOTIDE SEQUENCE</scope>
    <source>
        <strain evidence="1">CONS3730D10UFb2</strain>
    </source>
</reference>
<name>A0AC61SE48_9EURY</name>
<sequence length="246" mass="27309">MKITLLGTGDAIGTPKIGCRCPACQDALNGGPSMRLRFSILIKGPQGKVIVDTSPDLRWQMISNGLDHVDGVIWTHTHYDHFAGFGDFYRVQGHVPVYGLTNTMDYILQYLGFLEPERHDVKFFKPFSIAGLDFILFPVNHPPLKECAGVLICENGKKVVITSDTNNNIPPGSLDVMHGADLLIIDAIVPPGINLVKHMNAQQAFDLSIKLQAKNVVFTHISHMFPPHKEALKQWPLGKDKMEFTI</sequence>
<evidence type="ECO:0000313" key="2">
    <source>
        <dbReference type="Proteomes" id="UP000315423"/>
    </source>
</evidence>